<dbReference type="AlphaFoldDB" id="A0A482IZ74"/>
<dbReference type="EMBL" id="CP037902">
    <property type="protein sequence ID" value="QBP14288.1"/>
    <property type="molecule type" value="Genomic_DNA"/>
</dbReference>
<evidence type="ECO:0000256" key="2">
    <source>
        <dbReference type="SAM" id="SignalP"/>
    </source>
</evidence>
<organism evidence="3 4">
    <name type="scientific">Cupriavidus metallidurans</name>
    <dbReference type="NCBI Taxonomy" id="119219"/>
    <lineage>
        <taxon>Bacteria</taxon>
        <taxon>Pseudomonadati</taxon>
        <taxon>Pseudomonadota</taxon>
        <taxon>Betaproteobacteria</taxon>
        <taxon>Burkholderiales</taxon>
        <taxon>Burkholderiaceae</taxon>
        <taxon>Cupriavidus</taxon>
    </lineage>
</organism>
<sequence length="356" mass="36865">MSFFSCYFARTAIAASALIVVVPVQARTLPLNSAQAQALGVKFTAAENADKLEVGASARVVLRPDAQYVVAAPYPGMVSQIQVAIGQNIKKGQPLASFASPQMFEASRAVTEARSQADLAQLALKRDKQLHDDGIIAGSRWEITQARSREAQAMLRAREAEMAAAGIAVGPKGEVRLVAGRDGVVADIQAVPGTRVDASTPLVKIVDPAAVELDLLVGRDQPAVKGGERVEVQNRGAVGKVEGVVPVSDGTGALRVRASLAQRGNLQAGENVSVTIQLAAAGGKQASRVKVPLSAITYVKGKAGIFVSAKDGVSYRSVTVDAMDDAFATVHGDIPNQARVATAGLGALKGMLVGAQ</sequence>
<evidence type="ECO:0000256" key="1">
    <source>
        <dbReference type="ARBA" id="ARBA00022448"/>
    </source>
</evidence>
<keyword evidence="3" id="KW-0614">Plasmid</keyword>
<dbReference type="RefSeq" id="WP_017514463.1">
    <property type="nucleotide sequence ID" value="NZ_CP037902.1"/>
</dbReference>
<dbReference type="GO" id="GO:0030288">
    <property type="term" value="C:outer membrane-bounded periplasmic space"/>
    <property type="evidence" value="ECO:0007669"/>
    <property type="project" value="TreeGrafter"/>
</dbReference>
<dbReference type="SUPFAM" id="SSF111369">
    <property type="entry name" value="HlyD-like secretion proteins"/>
    <property type="match status" value="1"/>
</dbReference>
<dbReference type="Gene3D" id="2.40.420.20">
    <property type="match status" value="1"/>
</dbReference>
<evidence type="ECO:0000313" key="4">
    <source>
        <dbReference type="Proteomes" id="UP000253772"/>
    </source>
</evidence>
<dbReference type="InterPro" id="IPR051909">
    <property type="entry name" value="MFP_Cation_Efflux"/>
</dbReference>
<feature type="chain" id="PRO_5019755460" evidence="2">
    <location>
        <begin position="27"/>
        <end position="356"/>
    </location>
</feature>
<dbReference type="GO" id="GO:0060003">
    <property type="term" value="P:copper ion export"/>
    <property type="evidence" value="ECO:0007669"/>
    <property type="project" value="TreeGrafter"/>
</dbReference>
<dbReference type="Gene3D" id="1.10.287.470">
    <property type="entry name" value="Helix hairpin bin"/>
    <property type="match status" value="1"/>
</dbReference>
<keyword evidence="2" id="KW-0732">Signal</keyword>
<name>A0A482IZ74_9BURK</name>
<proteinExistence type="predicted"/>
<feature type="signal peptide" evidence="2">
    <location>
        <begin position="1"/>
        <end position="26"/>
    </location>
</feature>
<dbReference type="PANTHER" id="PTHR30097:SF4">
    <property type="entry name" value="SLR6042 PROTEIN"/>
    <property type="match status" value="1"/>
</dbReference>
<accession>A0A482IZ74</accession>
<keyword evidence="1" id="KW-0813">Transport</keyword>
<dbReference type="OrthoDB" id="9806939at2"/>
<dbReference type="GO" id="GO:0015679">
    <property type="term" value="P:plasma membrane copper ion transport"/>
    <property type="evidence" value="ECO:0007669"/>
    <property type="project" value="TreeGrafter"/>
</dbReference>
<dbReference type="Proteomes" id="UP000253772">
    <property type="component" value="Plasmid p1"/>
</dbReference>
<evidence type="ECO:0000313" key="3">
    <source>
        <dbReference type="EMBL" id="QBP14288.1"/>
    </source>
</evidence>
<gene>
    <name evidence="3" type="ORF">DDF84_031590</name>
</gene>
<protein>
    <submittedName>
        <fullName evidence="3">HlyD family efflux transporter periplasmic adaptor subunit</fullName>
    </submittedName>
</protein>
<geneLocation type="plasmid" evidence="3">
    <name>p1</name>
</geneLocation>
<dbReference type="PANTHER" id="PTHR30097">
    <property type="entry name" value="CATION EFFLUX SYSTEM PROTEIN CUSB"/>
    <property type="match status" value="1"/>
</dbReference>
<dbReference type="GO" id="GO:0046914">
    <property type="term" value="F:transition metal ion binding"/>
    <property type="evidence" value="ECO:0007669"/>
    <property type="project" value="TreeGrafter"/>
</dbReference>
<dbReference type="Gene3D" id="2.40.50.100">
    <property type="match status" value="1"/>
</dbReference>
<dbReference type="Gene3D" id="2.40.30.170">
    <property type="match status" value="1"/>
</dbReference>
<reference evidence="3 4" key="1">
    <citation type="submission" date="2019-03" db="EMBL/GenBank/DDBJ databases">
        <title>Comparative insights into the high quality Complete genome sequence of highly metal resistant Cupriavidus metallidurans strain BS1 isolated from a gold-copper mine.</title>
        <authorList>
            <person name="Mazhar H.S."/>
            <person name="Rensing C."/>
        </authorList>
    </citation>
    <scope>NUCLEOTIDE SEQUENCE [LARGE SCALE GENOMIC DNA]</scope>
    <source>
        <strain evidence="3 4">BS1</strain>
        <plasmid evidence="3 4">p1</plasmid>
    </source>
</reference>